<dbReference type="InterPro" id="IPR008979">
    <property type="entry name" value="Galactose-bd-like_sf"/>
</dbReference>
<dbReference type="STRING" id="228908.NEQ443"/>
<evidence type="ECO:0000313" key="1">
    <source>
        <dbReference type="EMBL" id="AAR39287.1"/>
    </source>
</evidence>
<accession>Q74M71</accession>
<keyword evidence="2" id="KW-1185">Reference proteome</keyword>
<dbReference type="BioCyc" id="NEQU228908:GJB6-469-MONOMER"/>
<dbReference type="Proteomes" id="UP000000578">
    <property type="component" value="Chromosome"/>
</dbReference>
<gene>
    <name evidence="1" type="ordered locus">NEQ443</name>
</gene>
<organism evidence="1 2">
    <name type="scientific">Nanoarchaeum equitans (strain Kin4-M)</name>
    <dbReference type="NCBI Taxonomy" id="228908"/>
    <lineage>
        <taxon>Archaea</taxon>
        <taxon>Nanobdellota</taxon>
        <taxon>Candidatus Nanoarchaeia</taxon>
        <taxon>Nanoarchaeales</taxon>
        <taxon>Nanoarchaeaceae</taxon>
        <taxon>Nanoarchaeum</taxon>
    </lineage>
</organism>
<dbReference type="EnsemblBacteria" id="AAR39287">
    <property type="protein sequence ID" value="AAR39287"/>
    <property type="gene ID" value="NEQ443"/>
</dbReference>
<reference evidence="1 2" key="1">
    <citation type="journal article" date="2003" name="Proc. Natl. Acad. Sci. U.S.A.">
        <title>The genome of Nanoarchaeum equitans: insights into early archaeal evolution and derived parasitism.</title>
        <authorList>
            <person name="Waters E."/>
            <person name="Hohn M.J."/>
            <person name="Ahel I."/>
            <person name="Graham D.E."/>
            <person name="Adams M.D."/>
            <person name="Barnstead M."/>
            <person name="Beeson K.Y."/>
            <person name="Bibbs L."/>
            <person name="Bolanos R."/>
            <person name="Keller M."/>
            <person name="Kretz K."/>
            <person name="Lin X."/>
            <person name="Mathur E."/>
            <person name="Ni J."/>
            <person name="Podar M."/>
            <person name="Richardson T."/>
            <person name="Sutton G.G."/>
            <person name="Simon M."/>
            <person name="Soll D."/>
            <person name="Stetter K.O."/>
            <person name="Short J.M."/>
            <person name="Noordewier M."/>
        </authorList>
    </citation>
    <scope>NUCLEOTIDE SEQUENCE [LARGE SCALE GENOMIC DNA]</scope>
    <source>
        <strain evidence="1 2">Kin4-M</strain>
    </source>
</reference>
<proteinExistence type="predicted"/>
<evidence type="ECO:0000313" key="2">
    <source>
        <dbReference type="Proteomes" id="UP000000578"/>
    </source>
</evidence>
<sequence>MQHFFMATLLVSLEGRKYNYEGPFIFQQIFDKIFEIAKNKKIDVQLKEYTEKLENGKKNISFNLDCSKKADDIHTYKFSISFEFNFDRIKQNNIDVDWGSINIACKNLVIDIKEETKENPKLIDIIKMVSDLITAKLKIEEHKNKIFEVCDDFVKEILKEAKAYYGLKRSLNMGDNKNNEPSEDSEKNS</sequence>
<dbReference type="AlphaFoldDB" id="Q74M71"/>
<name>Q74M71_NANEQ</name>
<dbReference type="HOGENOM" id="CLU_1431677_0_0_2"/>
<dbReference type="SUPFAM" id="SSF49785">
    <property type="entry name" value="Galactose-binding domain-like"/>
    <property type="match status" value="1"/>
</dbReference>
<protein>
    <submittedName>
        <fullName evidence="1">NEQ443</fullName>
    </submittedName>
</protein>
<dbReference type="EMBL" id="AE017199">
    <property type="protein sequence ID" value="AAR39287.1"/>
    <property type="molecule type" value="Genomic_DNA"/>
</dbReference>
<dbReference type="KEGG" id="neq:NEQ443"/>